<keyword evidence="2" id="KW-0997">Cell inner membrane</keyword>
<dbReference type="InterPro" id="IPR030802">
    <property type="entry name" value="Permease_MalE"/>
</dbReference>
<keyword evidence="2" id="KW-1003">Cell membrane</keyword>
<dbReference type="NCBIfam" id="TIGR00056">
    <property type="entry name" value="MlaE family lipid ABC transporter permease subunit"/>
    <property type="match status" value="1"/>
</dbReference>
<gene>
    <name evidence="3" type="ORF">GCM10011342_08180</name>
</gene>
<comment type="subcellular location">
    <subcellularLocation>
        <location evidence="2">Cell inner membrane</location>
        <topology evidence="2">Multi-pass membrane protein</topology>
    </subcellularLocation>
</comment>
<comment type="function">
    <text evidence="1">Could be part of an ABC transporter complex.</text>
</comment>
<dbReference type="Proteomes" id="UP000613582">
    <property type="component" value="Unassembled WGS sequence"/>
</dbReference>
<accession>A0A8J2V688</accession>
<keyword evidence="2" id="KW-0812">Transmembrane</keyword>
<evidence type="ECO:0000256" key="1">
    <source>
        <dbReference type="ARBA" id="ARBA00003787"/>
    </source>
</evidence>
<reference evidence="3" key="1">
    <citation type="journal article" date="2014" name="Int. J. Syst. Evol. Microbiol.">
        <title>Complete genome sequence of Corynebacterium casei LMG S-19264T (=DSM 44701T), isolated from a smear-ripened cheese.</title>
        <authorList>
            <consortium name="US DOE Joint Genome Institute (JGI-PGF)"/>
            <person name="Walter F."/>
            <person name="Albersmeier A."/>
            <person name="Kalinowski J."/>
            <person name="Ruckert C."/>
        </authorList>
    </citation>
    <scope>NUCLEOTIDE SEQUENCE</scope>
    <source>
        <strain evidence="3">CGMCC 1.12921</strain>
    </source>
</reference>
<sequence>MSAAAFELQETEDGWCLEATGTWSLGAGLGNIDGKLRRFAEKSMSKALKIDLSGVETMDTAGAMMLQRTMRACSQREQMADDDALYGFDNVKEGYKGLLAAAANHLSPCEIDVNQGSAFVLMLERVGRGTEDLMHEILRLVSYLGEVLVGLYTVLSRPKRLRMTSIVHHMEESGLNATLIVGLMSFLIGAVIAFMGATVLAQFGAQIFVVELIGITVLREFGVLLTAILIAGRSGSAFTAAIGSMKLREEIDAMEAMGINPMEALVLPRLIAMVFVLPALTFIAAMMGLIGGGLVAWLQMDISPAMFLTRTQDIIVVENFMVGMVKAPFFAFAISVIGCYQGMRVSGSAEELGRHTTISVVQSLFTVILLDAGFAIFFMELNI</sequence>
<keyword evidence="2" id="KW-1133">Transmembrane helix</keyword>
<comment type="similarity">
    <text evidence="2">Belongs to the MlaE permease family.</text>
</comment>
<dbReference type="InterPro" id="IPR003453">
    <property type="entry name" value="ABC_MlaE_roteobac"/>
</dbReference>
<evidence type="ECO:0000313" key="4">
    <source>
        <dbReference type="Proteomes" id="UP000613582"/>
    </source>
</evidence>
<feature type="transmembrane region" description="Helical" evidence="2">
    <location>
        <begin position="360"/>
        <end position="379"/>
    </location>
</feature>
<feature type="transmembrane region" description="Helical" evidence="2">
    <location>
        <begin position="175"/>
        <end position="201"/>
    </location>
</feature>
<dbReference type="EMBL" id="BMGH01000001">
    <property type="protein sequence ID" value="GGD01515.1"/>
    <property type="molecule type" value="Genomic_DNA"/>
</dbReference>
<reference evidence="3" key="2">
    <citation type="submission" date="2020-09" db="EMBL/GenBank/DDBJ databases">
        <authorList>
            <person name="Sun Q."/>
            <person name="Zhou Y."/>
        </authorList>
    </citation>
    <scope>NUCLEOTIDE SEQUENCE</scope>
    <source>
        <strain evidence="3">CGMCC 1.12921</strain>
    </source>
</reference>
<dbReference type="PANTHER" id="PTHR30188">
    <property type="entry name" value="ABC TRANSPORTER PERMEASE PROTEIN-RELATED"/>
    <property type="match status" value="1"/>
</dbReference>
<keyword evidence="4" id="KW-1185">Reference proteome</keyword>
<evidence type="ECO:0000256" key="2">
    <source>
        <dbReference type="RuleBase" id="RU362044"/>
    </source>
</evidence>
<proteinExistence type="inferred from homology"/>
<dbReference type="GO" id="GO:0005548">
    <property type="term" value="F:phospholipid transporter activity"/>
    <property type="evidence" value="ECO:0007669"/>
    <property type="project" value="TreeGrafter"/>
</dbReference>
<organism evidence="3 4">
    <name type="scientific">Aquisalinus flavus</name>
    <dbReference type="NCBI Taxonomy" id="1526572"/>
    <lineage>
        <taxon>Bacteria</taxon>
        <taxon>Pseudomonadati</taxon>
        <taxon>Pseudomonadota</taxon>
        <taxon>Alphaproteobacteria</taxon>
        <taxon>Parvularculales</taxon>
        <taxon>Parvularculaceae</taxon>
        <taxon>Aquisalinus</taxon>
    </lineage>
</organism>
<protein>
    <submittedName>
        <fullName evidence="3">ABC transporter inner membrane subunit</fullName>
    </submittedName>
</protein>
<keyword evidence="2" id="KW-0472">Membrane</keyword>
<dbReference type="Pfam" id="PF02405">
    <property type="entry name" value="MlaE"/>
    <property type="match status" value="1"/>
</dbReference>
<dbReference type="AlphaFoldDB" id="A0A8J2V688"/>
<feature type="transmembrane region" description="Helical" evidence="2">
    <location>
        <begin position="270"/>
        <end position="300"/>
    </location>
</feature>
<dbReference type="PANTHER" id="PTHR30188:SF3">
    <property type="entry name" value="ABC TRANSPORTER PERMEASE"/>
    <property type="match status" value="1"/>
</dbReference>
<feature type="transmembrane region" description="Helical" evidence="2">
    <location>
        <begin position="320"/>
        <end position="340"/>
    </location>
</feature>
<evidence type="ECO:0000313" key="3">
    <source>
        <dbReference type="EMBL" id="GGD01515.1"/>
    </source>
</evidence>
<comment type="caution">
    <text evidence="3">The sequence shown here is derived from an EMBL/GenBank/DDBJ whole genome shotgun (WGS) entry which is preliminary data.</text>
</comment>
<dbReference type="RefSeq" id="WP_188160007.1">
    <property type="nucleotide sequence ID" value="NZ_BMGH01000001.1"/>
</dbReference>
<dbReference type="GO" id="GO:0043190">
    <property type="term" value="C:ATP-binding cassette (ABC) transporter complex"/>
    <property type="evidence" value="ECO:0007669"/>
    <property type="project" value="InterPro"/>
</dbReference>
<feature type="transmembrane region" description="Helical" evidence="2">
    <location>
        <begin position="207"/>
        <end position="231"/>
    </location>
</feature>
<name>A0A8J2V688_9PROT</name>